<keyword evidence="2 5" id="KW-0812">Transmembrane</keyword>
<name>A0A2S0VU27_9ALTE</name>
<evidence type="ECO:0000256" key="1">
    <source>
        <dbReference type="ARBA" id="ARBA00022475"/>
    </source>
</evidence>
<evidence type="ECO:0000313" key="6">
    <source>
        <dbReference type="EMBL" id="AWB67718.1"/>
    </source>
</evidence>
<keyword evidence="5" id="KW-0997">Cell inner membrane</keyword>
<dbReference type="NCBIfam" id="TIGR00997">
    <property type="entry name" value="ispZ"/>
    <property type="match status" value="1"/>
</dbReference>
<dbReference type="AlphaFoldDB" id="A0A2S0VU27"/>
<proteinExistence type="inferred from homology"/>
<feature type="transmembrane region" description="Helical" evidence="5">
    <location>
        <begin position="51"/>
        <end position="68"/>
    </location>
</feature>
<dbReference type="NCBIfam" id="NF001325">
    <property type="entry name" value="PRK00259.1-3"/>
    <property type="match status" value="1"/>
</dbReference>
<dbReference type="HAMAP" id="MF_00189">
    <property type="entry name" value="YciB"/>
    <property type="match status" value="1"/>
</dbReference>
<feature type="transmembrane region" description="Helical" evidence="5">
    <location>
        <begin position="151"/>
        <end position="170"/>
    </location>
</feature>
<dbReference type="NCBIfam" id="NF001324">
    <property type="entry name" value="PRK00259.1-2"/>
    <property type="match status" value="1"/>
</dbReference>
<reference evidence="6 7" key="1">
    <citation type="submission" date="2018-01" db="EMBL/GenBank/DDBJ databases">
        <title>Genome sequence of a Cantenovulum-like bacteria.</title>
        <authorList>
            <person name="Tan W.R."/>
            <person name="Lau N.-S."/>
            <person name="Go F."/>
            <person name="Amirul A.-A.A."/>
        </authorList>
    </citation>
    <scope>NUCLEOTIDE SEQUENCE [LARGE SCALE GENOMIC DNA]</scope>
    <source>
        <strain evidence="6 7">CCB-QB4</strain>
    </source>
</reference>
<sequence length="186" mass="21253">MKTFLEYLPLIAFFAVYKTVDIYWATASLIATSALQIAYDYYLHKSVQKRHLIFFGIALLMGTLTIAFQDDTFIKWKVTVVNFAFALGILISSKVFNKNPLKAMLGNELKLPSTLWDKLAYAWTGFFLFCGALNLYIAYNFSQAFWVNFKVFGLTGLTLIFTVITIALLYPHLPKDPKNSDDEIKK</sequence>
<keyword evidence="4 5" id="KW-0472">Membrane</keyword>
<organism evidence="6 7">
    <name type="scientific">Saccharobesus litoralis</name>
    <dbReference type="NCBI Taxonomy" id="2172099"/>
    <lineage>
        <taxon>Bacteria</taxon>
        <taxon>Pseudomonadati</taxon>
        <taxon>Pseudomonadota</taxon>
        <taxon>Gammaproteobacteria</taxon>
        <taxon>Alteromonadales</taxon>
        <taxon>Alteromonadaceae</taxon>
        <taxon>Saccharobesus</taxon>
    </lineage>
</organism>
<evidence type="ECO:0000256" key="5">
    <source>
        <dbReference type="HAMAP-Rule" id="MF_00189"/>
    </source>
</evidence>
<comment type="subcellular location">
    <subcellularLocation>
        <location evidence="5">Cell inner membrane</location>
        <topology evidence="5">Multi-pass membrane protein</topology>
    </subcellularLocation>
</comment>
<protein>
    <recommendedName>
        <fullName evidence="5">Inner membrane-spanning protein YciB</fullName>
    </recommendedName>
</protein>
<keyword evidence="7" id="KW-1185">Reference proteome</keyword>
<dbReference type="GO" id="GO:0005886">
    <property type="term" value="C:plasma membrane"/>
    <property type="evidence" value="ECO:0007669"/>
    <property type="project" value="UniProtKB-SubCell"/>
</dbReference>
<dbReference type="InterPro" id="IPR006008">
    <property type="entry name" value="YciB"/>
</dbReference>
<dbReference type="Proteomes" id="UP000244441">
    <property type="component" value="Chromosome"/>
</dbReference>
<dbReference type="Pfam" id="PF04279">
    <property type="entry name" value="IspA"/>
    <property type="match status" value="1"/>
</dbReference>
<gene>
    <name evidence="5" type="primary">yciB</name>
    <name evidence="6" type="ORF">C2869_15290</name>
</gene>
<dbReference type="RefSeq" id="WP_108603788.1">
    <property type="nucleotide sequence ID" value="NZ_CP026604.1"/>
</dbReference>
<feature type="transmembrane region" description="Helical" evidence="5">
    <location>
        <begin position="118"/>
        <end position="139"/>
    </location>
</feature>
<evidence type="ECO:0000256" key="2">
    <source>
        <dbReference type="ARBA" id="ARBA00022692"/>
    </source>
</evidence>
<keyword evidence="1 5" id="KW-1003">Cell membrane</keyword>
<evidence type="ECO:0000256" key="4">
    <source>
        <dbReference type="ARBA" id="ARBA00023136"/>
    </source>
</evidence>
<feature type="transmembrane region" description="Helical" evidence="5">
    <location>
        <begin position="80"/>
        <end position="97"/>
    </location>
</feature>
<feature type="transmembrane region" description="Helical" evidence="5">
    <location>
        <begin position="22"/>
        <end position="39"/>
    </location>
</feature>
<dbReference type="OrthoDB" id="9788219at2"/>
<dbReference type="PANTHER" id="PTHR36917">
    <property type="entry name" value="INTRACELLULAR SEPTATION PROTEIN A-RELATED"/>
    <property type="match status" value="1"/>
</dbReference>
<dbReference type="KEGG" id="cate:C2869_15290"/>
<keyword evidence="3 5" id="KW-1133">Transmembrane helix</keyword>
<dbReference type="EMBL" id="CP026604">
    <property type="protein sequence ID" value="AWB67718.1"/>
    <property type="molecule type" value="Genomic_DNA"/>
</dbReference>
<comment type="similarity">
    <text evidence="5">Belongs to the YciB family.</text>
</comment>
<dbReference type="PANTHER" id="PTHR36917:SF1">
    <property type="entry name" value="INNER MEMBRANE-SPANNING PROTEIN YCIB"/>
    <property type="match status" value="1"/>
</dbReference>
<accession>A0A2S0VU27</accession>
<evidence type="ECO:0000256" key="3">
    <source>
        <dbReference type="ARBA" id="ARBA00022989"/>
    </source>
</evidence>
<evidence type="ECO:0000313" key="7">
    <source>
        <dbReference type="Proteomes" id="UP000244441"/>
    </source>
</evidence>
<comment type="function">
    <text evidence="5">Plays a role in cell envelope biogenesis, maintenance of cell envelope integrity and membrane homeostasis.</text>
</comment>